<name>A0A1T5G3J3_9SPHI</name>
<evidence type="ECO:0000256" key="1">
    <source>
        <dbReference type="SAM" id="Phobius"/>
    </source>
</evidence>
<dbReference type="Proteomes" id="UP000190150">
    <property type="component" value="Unassembled WGS sequence"/>
</dbReference>
<evidence type="ECO:0000313" key="3">
    <source>
        <dbReference type="Proteomes" id="UP000190150"/>
    </source>
</evidence>
<evidence type="ECO:0000313" key="2">
    <source>
        <dbReference type="EMBL" id="SKC02980.1"/>
    </source>
</evidence>
<keyword evidence="1" id="KW-0472">Membrane</keyword>
<reference evidence="3" key="1">
    <citation type="submission" date="2017-02" db="EMBL/GenBank/DDBJ databases">
        <authorList>
            <person name="Varghese N."/>
            <person name="Submissions S."/>
        </authorList>
    </citation>
    <scope>NUCLEOTIDE SEQUENCE [LARGE SCALE GENOMIC DNA]</scope>
    <source>
        <strain evidence="3">DSM 24091</strain>
    </source>
</reference>
<organism evidence="2 3">
    <name type="scientific">Sphingobacterium nematocida</name>
    <dbReference type="NCBI Taxonomy" id="1513896"/>
    <lineage>
        <taxon>Bacteria</taxon>
        <taxon>Pseudomonadati</taxon>
        <taxon>Bacteroidota</taxon>
        <taxon>Sphingobacteriia</taxon>
        <taxon>Sphingobacteriales</taxon>
        <taxon>Sphingobacteriaceae</taxon>
        <taxon>Sphingobacterium</taxon>
    </lineage>
</organism>
<keyword evidence="3" id="KW-1185">Reference proteome</keyword>
<sequence>MVTAHTYTQLRLTKMKDLTVFSRFSVSKGKAADSRQMPSMKIRLGSVTPLLRVVLILGNLIIMCVETETVGGLLLFQKEAFFFDYLDNNFLLQDFESRPKACAFITD</sequence>
<keyword evidence="1" id="KW-0812">Transmembrane</keyword>
<keyword evidence="1" id="KW-1133">Transmembrane helix</keyword>
<proteinExistence type="predicted"/>
<dbReference type="AlphaFoldDB" id="A0A1T5G3J3"/>
<protein>
    <submittedName>
        <fullName evidence="2">Uncharacterized protein</fullName>
    </submittedName>
</protein>
<dbReference type="EMBL" id="FUZF01000021">
    <property type="protein sequence ID" value="SKC02980.1"/>
    <property type="molecule type" value="Genomic_DNA"/>
</dbReference>
<accession>A0A1T5G3J3</accession>
<feature type="transmembrane region" description="Helical" evidence="1">
    <location>
        <begin position="50"/>
        <end position="76"/>
    </location>
</feature>
<gene>
    <name evidence="2" type="ORF">SAMN05660841_03726</name>
</gene>